<sequence>MELTFLLVSVSVVAGCHIILSLVAGYLAWYYRKQWKRLQAQHTVDEENLNTVSTSRGRSQTIRRSSRYGTLHEEGRRQHTRDGENSREAGIPNGGAQRTRRKPSPEEFILSTFDHPRTPPKPPMPVKSAERGAKRASWSLAAEIAKIGESSKQPQAMENGKTLDPAAVEGESWRVGSPVSGRPLWFEVSTQDVQERNSQDGYI</sequence>
<comment type="caution">
    <text evidence="3">The sequence shown here is derived from an EMBL/GenBank/DDBJ whole genome shotgun (WGS) entry which is preliminary data.</text>
</comment>
<name>A0A9P8CN46_9HYPO</name>
<gene>
    <name evidence="3" type="ORF">F5Z01DRAFT_675503</name>
</gene>
<dbReference type="EMBL" id="MU251259">
    <property type="protein sequence ID" value="KAG9253108.1"/>
    <property type="molecule type" value="Genomic_DNA"/>
</dbReference>
<evidence type="ECO:0000313" key="4">
    <source>
        <dbReference type="Proteomes" id="UP000887229"/>
    </source>
</evidence>
<evidence type="ECO:0000313" key="3">
    <source>
        <dbReference type="EMBL" id="KAG9253108.1"/>
    </source>
</evidence>
<protein>
    <submittedName>
        <fullName evidence="3">Uncharacterized protein</fullName>
    </submittedName>
</protein>
<accession>A0A9P8CN46</accession>
<feature type="region of interest" description="Disordered" evidence="1">
    <location>
        <begin position="49"/>
        <end position="130"/>
    </location>
</feature>
<evidence type="ECO:0000256" key="2">
    <source>
        <dbReference type="SAM" id="Phobius"/>
    </source>
</evidence>
<evidence type="ECO:0000256" key="1">
    <source>
        <dbReference type="SAM" id="MobiDB-lite"/>
    </source>
</evidence>
<dbReference type="AlphaFoldDB" id="A0A9P8CN46"/>
<keyword evidence="2" id="KW-1133">Transmembrane helix</keyword>
<feature type="compositionally biased region" description="Polar residues" evidence="1">
    <location>
        <begin position="49"/>
        <end position="63"/>
    </location>
</feature>
<dbReference type="GeneID" id="70296057"/>
<feature type="compositionally biased region" description="Basic and acidic residues" evidence="1">
    <location>
        <begin position="70"/>
        <end position="87"/>
    </location>
</feature>
<reference evidence="3" key="1">
    <citation type="journal article" date="2021" name="IMA Fungus">
        <title>Genomic characterization of three marine fungi, including Emericellopsis atlantica sp. nov. with signatures of a generalist lifestyle and marine biomass degradation.</title>
        <authorList>
            <person name="Hagestad O.C."/>
            <person name="Hou L."/>
            <person name="Andersen J.H."/>
            <person name="Hansen E.H."/>
            <person name="Altermark B."/>
            <person name="Li C."/>
            <person name="Kuhnert E."/>
            <person name="Cox R.J."/>
            <person name="Crous P.W."/>
            <person name="Spatafora J.W."/>
            <person name="Lail K."/>
            <person name="Amirebrahimi M."/>
            <person name="Lipzen A."/>
            <person name="Pangilinan J."/>
            <person name="Andreopoulos W."/>
            <person name="Hayes R.D."/>
            <person name="Ng V."/>
            <person name="Grigoriev I.V."/>
            <person name="Jackson S.A."/>
            <person name="Sutton T.D.S."/>
            <person name="Dobson A.D.W."/>
            <person name="Rama T."/>
        </authorList>
    </citation>
    <scope>NUCLEOTIDE SEQUENCE</scope>
    <source>
        <strain evidence="3">TS7</strain>
    </source>
</reference>
<keyword evidence="2" id="KW-0472">Membrane</keyword>
<keyword evidence="2" id="KW-0812">Transmembrane</keyword>
<feature type="transmembrane region" description="Helical" evidence="2">
    <location>
        <begin position="6"/>
        <end position="29"/>
    </location>
</feature>
<proteinExistence type="predicted"/>
<keyword evidence="4" id="KW-1185">Reference proteome</keyword>
<dbReference type="Proteomes" id="UP000887229">
    <property type="component" value="Unassembled WGS sequence"/>
</dbReference>
<dbReference type="RefSeq" id="XP_046117032.1">
    <property type="nucleotide sequence ID" value="XM_046265154.1"/>
</dbReference>
<organism evidence="3 4">
    <name type="scientific">Emericellopsis atlantica</name>
    <dbReference type="NCBI Taxonomy" id="2614577"/>
    <lineage>
        <taxon>Eukaryota</taxon>
        <taxon>Fungi</taxon>
        <taxon>Dikarya</taxon>
        <taxon>Ascomycota</taxon>
        <taxon>Pezizomycotina</taxon>
        <taxon>Sordariomycetes</taxon>
        <taxon>Hypocreomycetidae</taxon>
        <taxon>Hypocreales</taxon>
        <taxon>Bionectriaceae</taxon>
        <taxon>Emericellopsis</taxon>
    </lineage>
</organism>
<dbReference type="OrthoDB" id="10475054at2759"/>